<dbReference type="Proteomes" id="UP001500320">
    <property type="component" value="Unassembled WGS sequence"/>
</dbReference>
<keyword evidence="9" id="KW-1185">Reference proteome</keyword>
<feature type="domain" description="Integral membrane bound transporter" evidence="7">
    <location>
        <begin position="29"/>
        <end position="150"/>
    </location>
</feature>
<evidence type="ECO:0000256" key="3">
    <source>
        <dbReference type="ARBA" id="ARBA00022989"/>
    </source>
</evidence>
<evidence type="ECO:0000256" key="5">
    <source>
        <dbReference type="SAM" id="MobiDB-lite"/>
    </source>
</evidence>
<evidence type="ECO:0000256" key="6">
    <source>
        <dbReference type="SAM" id="Phobius"/>
    </source>
</evidence>
<feature type="transmembrane region" description="Helical" evidence="6">
    <location>
        <begin position="39"/>
        <end position="57"/>
    </location>
</feature>
<reference evidence="9" key="1">
    <citation type="journal article" date="2019" name="Int. J. Syst. Evol. Microbiol.">
        <title>The Global Catalogue of Microorganisms (GCM) 10K type strain sequencing project: providing services to taxonomists for standard genome sequencing and annotation.</title>
        <authorList>
            <consortium name="The Broad Institute Genomics Platform"/>
            <consortium name="The Broad Institute Genome Sequencing Center for Infectious Disease"/>
            <person name="Wu L."/>
            <person name="Ma J."/>
        </authorList>
    </citation>
    <scope>NUCLEOTIDE SEQUENCE [LARGE SCALE GENOMIC DNA]</scope>
    <source>
        <strain evidence="9">JCM 9373</strain>
    </source>
</reference>
<proteinExistence type="predicted"/>
<comment type="subcellular location">
    <subcellularLocation>
        <location evidence="1">Membrane</location>
        <topology evidence="1">Multi-pass membrane protein</topology>
    </subcellularLocation>
</comment>
<feature type="transmembrane region" description="Helical" evidence="6">
    <location>
        <begin position="64"/>
        <end position="83"/>
    </location>
</feature>
<dbReference type="Pfam" id="PF13515">
    <property type="entry name" value="FUSC_2"/>
    <property type="match status" value="1"/>
</dbReference>
<keyword evidence="3 6" id="KW-1133">Transmembrane helix</keyword>
<evidence type="ECO:0000256" key="4">
    <source>
        <dbReference type="ARBA" id="ARBA00023136"/>
    </source>
</evidence>
<comment type="caution">
    <text evidence="8">The sequence shown here is derived from an EMBL/GenBank/DDBJ whole genome shotgun (WGS) entry which is preliminary data.</text>
</comment>
<evidence type="ECO:0000256" key="1">
    <source>
        <dbReference type="ARBA" id="ARBA00004141"/>
    </source>
</evidence>
<feature type="compositionally biased region" description="Gly residues" evidence="5">
    <location>
        <begin position="367"/>
        <end position="380"/>
    </location>
</feature>
<dbReference type="EMBL" id="BAAAUT010000070">
    <property type="protein sequence ID" value="GAA3161298.1"/>
    <property type="molecule type" value="Genomic_DNA"/>
</dbReference>
<dbReference type="RefSeq" id="WP_344865478.1">
    <property type="nucleotide sequence ID" value="NZ_BAAAUT010000070.1"/>
</dbReference>
<accession>A0ABP6NYN4</accession>
<keyword evidence="2 6" id="KW-0812">Transmembrane</keyword>
<evidence type="ECO:0000259" key="7">
    <source>
        <dbReference type="Pfam" id="PF13515"/>
    </source>
</evidence>
<sequence length="380" mass="38696">MHLDLRGRLRRLAFMAPSIVQCAVASALAWTVAKDVFGHARPFFAPIAVVVCIGVAVGQRLRRLVELVAGVSLGVGVGDLLIARIGSGSWQIALVVALAMGTAVFLDSGTLIVLQAGSSAVLVATLLPPSGTGGLDRMIDALIGGVLGIAAMALLPASPAAIVHRHAAAVLETLAAALGGAAEAVEKGDPEPAMAALRRARDAQSTMDAFGEALETGKEITTVSPLRRRRRQRFLRYETALTPLDHALRNIRVLCRRAVVAMQQQEVPPSRLPRALRDLAAAALLFRDELAAGRRPDGTAAAVLRAAALLAEAPAGRSGLSTDAVIAQVRSIVVDLLEATGADGETAAAALPPPAGPPSGRPPGPPIGGTDGGAGGGAAG</sequence>
<name>A0ABP6NYN4_9ACTN</name>
<feature type="transmembrane region" description="Helical" evidence="6">
    <location>
        <begin position="141"/>
        <end position="163"/>
    </location>
</feature>
<feature type="transmembrane region" description="Helical" evidence="6">
    <location>
        <begin position="89"/>
        <end position="106"/>
    </location>
</feature>
<organism evidence="8 9">
    <name type="scientific">Planomonospora alba</name>
    <dbReference type="NCBI Taxonomy" id="161354"/>
    <lineage>
        <taxon>Bacteria</taxon>
        <taxon>Bacillati</taxon>
        <taxon>Actinomycetota</taxon>
        <taxon>Actinomycetes</taxon>
        <taxon>Streptosporangiales</taxon>
        <taxon>Streptosporangiaceae</taxon>
        <taxon>Planomonospora</taxon>
    </lineage>
</organism>
<feature type="region of interest" description="Disordered" evidence="5">
    <location>
        <begin position="346"/>
        <end position="380"/>
    </location>
</feature>
<evidence type="ECO:0000256" key="2">
    <source>
        <dbReference type="ARBA" id="ARBA00022692"/>
    </source>
</evidence>
<protein>
    <submittedName>
        <fullName evidence="8">Aromatic acid exporter family protein</fullName>
    </submittedName>
</protein>
<evidence type="ECO:0000313" key="9">
    <source>
        <dbReference type="Proteomes" id="UP001500320"/>
    </source>
</evidence>
<feature type="compositionally biased region" description="Pro residues" evidence="5">
    <location>
        <begin position="351"/>
        <end position="366"/>
    </location>
</feature>
<evidence type="ECO:0000313" key="8">
    <source>
        <dbReference type="EMBL" id="GAA3161298.1"/>
    </source>
</evidence>
<dbReference type="InterPro" id="IPR049453">
    <property type="entry name" value="Memb_transporter_dom"/>
</dbReference>
<keyword evidence="4 6" id="KW-0472">Membrane</keyword>
<gene>
    <name evidence="8" type="ORF">GCM10010466_60290</name>
</gene>
<feature type="transmembrane region" description="Helical" evidence="6">
    <location>
        <begin position="12"/>
        <end position="33"/>
    </location>
</feature>